<keyword evidence="1" id="KW-0472">Membrane</keyword>
<sequence>MSRKLLFWFGFVLFAIGHFFLVGLMEFNNLVSNQVIAYIIAATGLSFIAISNLLKQNG</sequence>
<accession>A0ABW3ZSV4</accession>
<gene>
    <name evidence="2" type="ORF">ACFQ4A_06215</name>
</gene>
<dbReference type="EMBL" id="JBHTNH010000008">
    <property type="protein sequence ID" value="MFD1361263.1"/>
    <property type="molecule type" value="Genomic_DNA"/>
</dbReference>
<evidence type="ECO:0000256" key="1">
    <source>
        <dbReference type="SAM" id="Phobius"/>
    </source>
</evidence>
<reference evidence="3" key="1">
    <citation type="journal article" date="2019" name="Int. J. Syst. Evol. Microbiol.">
        <title>The Global Catalogue of Microorganisms (GCM) 10K type strain sequencing project: providing services to taxonomists for standard genome sequencing and annotation.</title>
        <authorList>
            <consortium name="The Broad Institute Genomics Platform"/>
            <consortium name="The Broad Institute Genome Sequencing Center for Infectious Disease"/>
            <person name="Wu L."/>
            <person name="Ma J."/>
        </authorList>
    </citation>
    <scope>NUCLEOTIDE SEQUENCE [LARGE SCALE GENOMIC DNA]</scope>
    <source>
        <strain evidence="3">CCUG 54822</strain>
    </source>
</reference>
<keyword evidence="1" id="KW-0812">Transmembrane</keyword>
<feature type="transmembrane region" description="Helical" evidence="1">
    <location>
        <begin position="35"/>
        <end position="54"/>
    </location>
</feature>
<evidence type="ECO:0000313" key="3">
    <source>
        <dbReference type="Proteomes" id="UP001597178"/>
    </source>
</evidence>
<keyword evidence="1" id="KW-1133">Transmembrane helix</keyword>
<feature type="transmembrane region" description="Helical" evidence="1">
    <location>
        <begin position="5"/>
        <end position="23"/>
    </location>
</feature>
<evidence type="ECO:0000313" key="2">
    <source>
        <dbReference type="EMBL" id="MFD1361263.1"/>
    </source>
</evidence>
<proteinExistence type="predicted"/>
<keyword evidence="3" id="KW-1185">Reference proteome</keyword>
<dbReference type="Proteomes" id="UP001597178">
    <property type="component" value="Unassembled WGS sequence"/>
</dbReference>
<comment type="caution">
    <text evidence="2">The sequence shown here is derived from an EMBL/GenBank/DDBJ whole genome shotgun (WGS) entry which is preliminary data.</text>
</comment>
<protein>
    <submittedName>
        <fullName evidence="2">Uncharacterized protein</fullName>
    </submittedName>
</protein>
<dbReference type="RefSeq" id="WP_382398668.1">
    <property type="nucleotide sequence ID" value="NZ_JBHTNH010000008.1"/>
</dbReference>
<organism evidence="2 3">
    <name type="scientific">Lentibacillus salinarum</name>
    <dbReference type="NCBI Taxonomy" id="446820"/>
    <lineage>
        <taxon>Bacteria</taxon>
        <taxon>Bacillati</taxon>
        <taxon>Bacillota</taxon>
        <taxon>Bacilli</taxon>
        <taxon>Bacillales</taxon>
        <taxon>Bacillaceae</taxon>
        <taxon>Lentibacillus</taxon>
    </lineage>
</organism>
<name>A0ABW3ZSV4_9BACI</name>